<keyword evidence="2" id="KW-1185">Reference proteome</keyword>
<accession>A0A915I1K5</accession>
<proteinExistence type="predicted"/>
<protein>
    <submittedName>
        <fullName evidence="3">Uncharacterized protein</fullName>
    </submittedName>
</protein>
<sequence>MPPTPQSDSHRSRHESHSSEDPNGKETKQRPATSSDSCQHECRTDTPPHRTQREQTCQAHSTGFYEEAYKHGFCR</sequence>
<dbReference type="Proteomes" id="UP000887565">
    <property type="component" value="Unplaced"/>
</dbReference>
<dbReference type="WBParaSite" id="nRc.2.0.1.t07705-RA">
    <property type="protein sequence ID" value="nRc.2.0.1.t07705-RA"/>
    <property type="gene ID" value="nRc.2.0.1.g07705"/>
</dbReference>
<dbReference type="AlphaFoldDB" id="A0A915I1K5"/>
<evidence type="ECO:0000313" key="3">
    <source>
        <dbReference type="WBParaSite" id="nRc.2.0.1.t07705-RA"/>
    </source>
</evidence>
<name>A0A915I1K5_ROMCU</name>
<feature type="region of interest" description="Disordered" evidence="1">
    <location>
        <begin position="1"/>
        <end position="61"/>
    </location>
</feature>
<organism evidence="2 3">
    <name type="scientific">Romanomermis culicivorax</name>
    <name type="common">Nematode worm</name>
    <dbReference type="NCBI Taxonomy" id="13658"/>
    <lineage>
        <taxon>Eukaryota</taxon>
        <taxon>Metazoa</taxon>
        <taxon>Ecdysozoa</taxon>
        <taxon>Nematoda</taxon>
        <taxon>Enoplea</taxon>
        <taxon>Dorylaimia</taxon>
        <taxon>Mermithida</taxon>
        <taxon>Mermithoidea</taxon>
        <taxon>Mermithidae</taxon>
        <taxon>Romanomermis</taxon>
    </lineage>
</organism>
<feature type="compositionally biased region" description="Basic and acidic residues" evidence="1">
    <location>
        <begin position="15"/>
        <end position="29"/>
    </location>
</feature>
<feature type="compositionally biased region" description="Basic and acidic residues" evidence="1">
    <location>
        <begin position="38"/>
        <end position="53"/>
    </location>
</feature>
<evidence type="ECO:0000256" key="1">
    <source>
        <dbReference type="SAM" id="MobiDB-lite"/>
    </source>
</evidence>
<reference evidence="3" key="1">
    <citation type="submission" date="2022-11" db="UniProtKB">
        <authorList>
            <consortium name="WormBaseParasite"/>
        </authorList>
    </citation>
    <scope>IDENTIFICATION</scope>
</reference>
<evidence type="ECO:0000313" key="2">
    <source>
        <dbReference type="Proteomes" id="UP000887565"/>
    </source>
</evidence>